<evidence type="ECO:0000256" key="13">
    <source>
        <dbReference type="ARBA" id="ARBA00048418"/>
    </source>
</evidence>
<evidence type="ECO:0000256" key="11">
    <source>
        <dbReference type="ARBA" id="ARBA00029569"/>
    </source>
</evidence>
<dbReference type="AlphaFoldDB" id="A0A2U1LFX3"/>
<dbReference type="Pfam" id="PF18441">
    <property type="entry name" value="Hen1_Lam_C"/>
    <property type="match status" value="1"/>
</dbReference>
<comment type="cofactor">
    <cofactor evidence="1">
        <name>Mg(2+)</name>
        <dbReference type="ChEBI" id="CHEBI:18420"/>
    </cofactor>
</comment>
<evidence type="ECO:0000256" key="1">
    <source>
        <dbReference type="ARBA" id="ARBA00001946"/>
    </source>
</evidence>
<evidence type="ECO:0000256" key="12">
    <source>
        <dbReference type="ARBA" id="ARBA00035025"/>
    </source>
</evidence>
<evidence type="ECO:0000259" key="17">
    <source>
        <dbReference type="Pfam" id="PF18441"/>
    </source>
</evidence>
<gene>
    <name evidence="19" type="ORF">CTI12_AA207670</name>
</gene>
<feature type="domain" description="Small RNA 2'-O-methyltransferase Hen1 La-motif C-terminal" evidence="17">
    <location>
        <begin position="215"/>
        <end position="340"/>
    </location>
</feature>
<dbReference type="InterPro" id="IPR046357">
    <property type="entry name" value="PPIase_dom_sf"/>
</dbReference>
<dbReference type="InterPro" id="IPR013217">
    <property type="entry name" value="Methyltransf_12"/>
</dbReference>
<protein>
    <recommendedName>
        <fullName evidence="3">Small RNA 2'-O-methyltransferase</fullName>
        <ecNumber evidence="12">2.1.1.386</ecNumber>
    </recommendedName>
    <alternativeName>
        <fullName evidence="11">Rotamase</fullName>
    </alternativeName>
</protein>
<dbReference type="GO" id="GO:0003755">
    <property type="term" value="F:peptidyl-prolyl cis-trans isomerase activity"/>
    <property type="evidence" value="ECO:0007669"/>
    <property type="project" value="InterPro"/>
</dbReference>
<dbReference type="GO" id="GO:0005634">
    <property type="term" value="C:nucleus"/>
    <property type="evidence" value="ECO:0007669"/>
    <property type="project" value="TreeGrafter"/>
</dbReference>
<dbReference type="EMBL" id="PKPP01009591">
    <property type="protein sequence ID" value="PWA47915.1"/>
    <property type="molecule type" value="Genomic_DNA"/>
</dbReference>
<dbReference type="GO" id="GO:0030422">
    <property type="term" value="P:siRNA processing"/>
    <property type="evidence" value="ECO:0007669"/>
    <property type="project" value="TreeGrafter"/>
</dbReference>
<dbReference type="SUPFAM" id="SSF53335">
    <property type="entry name" value="S-adenosyl-L-methionine-dependent methyltransferases"/>
    <property type="match status" value="1"/>
</dbReference>
<keyword evidence="20" id="KW-1185">Reference proteome</keyword>
<keyword evidence="10" id="KW-0943">RNA-mediated gene silencing</keyword>
<sequence>MTTEGSSKKEVVNPKAIIHKRFGDKARYNVEEIQEFSSNGTPGLALPQKGPCLYRCTLELPEFSVMSDIRKRKKDAMQSAAEKALEKLTDPPVEDPWDQLVSRLSYLFSDEFYSICHPLSGHFRAALNREGHLNGFVPIHILPIYDSKLFNICKGIKPGVELKPLEVTSIVMDAATRLSETLFTSKEQVSLRRTSPYPTEVLQSVEVSCKQETYVKAIRIPYLVEKNVEPLTLDVSSDKYYMDAIARELGVEDASKVFLSRSVGKASSETRFYFCAPKSEDETKEDSQDRAFLNVRASYLSGQDIYGDAVLANIGYLWKSFDLFHEDVSSRTYYRLIMNKVPTGIYKVSREAVLAAELPARFGTRSNWRGLFPRDVLCMFCRQHRLPEPVFSSTVANGNRGPEETFRCEAKIFSKGQDLILHYHSQESFKKQSDATQDTASKVLSCLNVYLKKLNNPQMDLAMNGNGLDLEFYPQHISKEMRYFSLVHKSWPCFEASSKNLLGVNDNTACSYNIEGPDSEIFASSGCLVCVCYSVFLVKEGDKEELEKHEEFEFELGSEAVIPELEAVVAQMGVGQSARFRLELPPHELIFAANGDPARVLSLLSSGGCSLEYTTTLLRVTEPMEDRMEKAQFSPSLSKQRVQYAVDRIKESSATFLVDFGCGSGSLLDSLLDYPTSLERIVGVDISTKALARAAKSLHTKLSNNTVPVKSSHIKSALLLDGSITTFDSRVYGCDIGTCLEVIEHVSEDEATVFGNMVLSSFCPKLLILSTPNYEYNVILQNPEEDGEAINPTKPCKFRNLDHKFEWTRKQFEAWASELAKKHNYSVEFSGVGGTEGVEPGFASQIAVFRRACEFPEDVDMADVPYNVVWDWKSTNM</sequence>
<dbReference type="GO" id="GO:0003723">
    <property type="term" value="F:RNA binding"/>
    <property type="evidence" value="ECO:0007669"/>
    <property type="project" value="UniProtKB-KW"/>
</dbReference>
<dbReference type="GO" id="GO:0005737">
    <property type="term" value="C:cytoplasm"/>
    <property type="evidence" value="ECO:0007669"/>
    <property type="project" value="TreeGrafter"/>
</dbReference>
<dbReference type="InterPro" id="IPR029063">
    <property type="entry name" value="SAM-dependent_MTases_sf"/>
</dbReference>
<dbReference type="OrthoDB" id="2154311at2759"/>
<feature type="domain" description="dsRNA binding" evidence="18">
    <location>
        <begin position="19"/>
        <end position="89"/>
    </location>
</feature>
<dbReference type="PANTHER" id="PTHR21404:SF3">
    <property type="entry name" value="SMALL RNA 2'-O-METHYLTRANSFERASE"/>
    <property type="match status" value="1"/>
</dbReference>
<dbReference type="Pfam" id="PF08242">
    <property type="entry name" value="Methyltransf_12"/>
    <property type="match status" value="1"/>
</dbReference>
<evidence type="ECO:0000256" key="7">
    <source>
        <dbReference type="ARBA" id="ARBA00022723"/>
    </source>
</evidence>
<dbReference type="EC" id="2.1.1.386" evidence="12"/>
<evidence type="ECO:0000259" key="18">
    <source>
        <dbReference type="Pfam" id="PF24995"/>
    </source>
</evidence>
<keyword evidence="6" id="KW-0949">S-adenosyl-L-methionine</keyword>
<dbReference type="STRING" id="35608.A0A2U1LFX3"/>
<feature type="domain" description="Methyltransferase type 12" evidence="15">
    <location>
        <begin position="658"/>
        <end position="755"/>
    </location>
</feature>
<dbReference type="GO" id="GO:0001510">
    <property type="term" value="P:RNA methylation"/>
    <property type="evidence" value="ECO:0007669"/>
    <property type="project" value="InterPro"/>
</dbReference>
<accession>A0A2U1LFX3</accession>
<dbReference type="PANTHER" id="PTHR21404">
    <property type="entry name" value="HEN1"/>
    <property type="match status" value="1"/>
</dbReference>
<evidence type="ECO:0000256" key="8">
    <source>
        <dbReference type="ARBA" id="ARBA00022842"/>
    </source>
</evidence>
<organism evidence="19 20">
    <name type="scientific">Artemisia annua</name>
    <name type="common">Sweet wormwood</name>
    <dbReference type="NCBI Taxonomy" id="35608"/>
    <lineage>
        <taxon>Eukaryota</taxon>
        <taxon>Viridiplantae</taxon>
        <taxon>Streptophyta</taxon>
        <taxon>Embryophyta</taxon>
        <taxon>Tracheophyta</taxon>
        <taxon>Spermatophyta</taxon>
        <taxon>Magnoliopsida</taxon>
        <taxon>eudicotyledons</taxon>
        <taxon>Gunneridae</taxon>
        <taxon>Pentapetalae</taxon>
        <taxon>asterids</taxon>
        <taxon>campanulids</taxon>
        <taxon>Asterales</taxon>
        <taxon>Asteraceae</taxon>
        <taxon>Asteroideae</taxon>
        <taxon>Anthemideae</taxon>
        <taxon>Artemisiinae</taxon>
        <taxon>Artemisia</taxon>
    </lineage>
</organism>
<keyword evidence="9" id="KW-0694">RNA-binding</keyword>
<dbReference type="Proteomes" id="UP000245207">
    <property type="component" value="Unassembled WGS sequence"/>
</dbReference>
<evidence type="ECO:0000256" key="6">
    <source>
        <dbReference type="ARBA" id="ARBA00022691"/>
    </source>
</evidence>
<dbReference type="Pfam" id="PF17842">
    <property type="entry name" value="dsRBD2"/>
    <property type="match status" value="2"/>
</dbReference>
<dbReference type="SUPFAM" id="SSF54534">
    <property type="entry name" value="FKBP-like"/>
    <property type="match status" value="1"/>
</dbReference>
<feature type="domain" description="PPIase FKBP-type" evidence="14">
    <location>
        <begin position="523"/>
        <end position="582"/>
    </location>
</feature>
<evidence type="ECO:0000256" key="10">
    <source>
        <dbReference type="ARBA" id="ARBA00023158"/>
    </source>
</evidence>
<keyword evidence="5 19" id="KW-0808">Transferase</keyword>
<comment type="similarity">
    <text evidence="2">Belongs to the methyltransferase superfamily. HEN1 family.</text>
</comment>
<evidence type="ECO:0000256" key="2">
    <source>
        <dbReference type="ARBA" id="ARBA00009026"/>
    </source>
</evidence>
<dbReference type="GO" id="GO:0046872">
    <property type="term" value="F:metal ion binding"/>
    <property type="evidence" value="ECO:0007669"/>
    <property type="project" value="UniProtKB-KW"/>
</dbReference>
<dbReference type="InterPro" id="IPR026610">
    <property type="entry name" value="Hen1"/>
</dbReference>
<proteinExistence type="inferred from homology"/>
<keyword evidence="4 19" id="KW-0489">Methyltransferase</keyword>
<evidence type="ECO:0000256" key="5">
    <source>
        <dbReference type="ARBA" id="ARBA00022679"/>
    </source>
</evidence>
<dbReference type="InterPro" id="IPR056755">
    <property type="entry name" value="DSRM_2"/>
</dbReference>
<comment type="catalytic activity">
    <reaction evidence="13">
        <text>small RNA 3'-end nucleotide + S-adenosyl-L-methionine = small RNA 3'-end 2'-O-methylnucleotide + S-adenosyl-L-homocysteine + H(+)</text>
        <dbReference type="Rhea" id="RHEA:37887"/>
        <dbReference type="Rhea" id="RHEA-COMP:10415"/>
        <dbReference type="Rhea" id="RHEA-COMP:10416"/>
        <dbReference type="ChEBI" id="CHEBI:15378"/>
        <dbReference type="ChEBI" id="CHEBI:57856"/>
        <dbReference type="ChEBI" id="CHEBI:59789"/>
        <dbReference type="ChEBI" id="CHEBI:74896"/>
        <dbReference type="ChEBI" id="CHEBI:74898"/>
        <dbReference type="EC" id="2.1.1.386"/>
    </reaction>
</comment>
<dbReference type="InterPro" id="IPR040870">
    <property type="entry name" value="HEN1_dsRBD2"/>
</dbReference>
<dbReference type="Pfam" id="PF24995">
    <property type="entry name" value="DSRM_2"/>
    <property type="match status" value="1"/>
</dbReference>
<evidence type="ECO:0000256" key="9">
    <source>
        <dbReference type="ARBA" id="ARBA00022884"/>
    </source>
</evidence>
<dbReference type="Gene3D" id="3.40.50.150">
    <property type="entry name" value="Vaccinia Virus protein VP39"/>
    <property type="match status" value="1"/>
</dbReference>
<feature type="domain" description="HEN1 double-stranded RNA binding" evidence="16">
    <location>
        <begin position="342"/>
        <end position="395"/>
    </location>
</feature>
<comment type="caution">
    <text evidence="19">The sequence shown here is derived from an EMBL/GenBank/DDBJ whole genome shotgun (WGS) entry which is preliminary data.</text>
</comment>
<evidence type="ECO:0000256" key="4">
    <source>
        <dbReference type="ARBA" id="ARBA00022603"/>
    </source>
</evidence>
<dbReference type="Gene3D" id="3.30.160.20">
    <property type="match status" value="1"/>
</dbReference>
<dbReference type="InterPro" id="IPR040813">
    <property type="entry name" value="Hen1_Lam_C"/>
</dbReference>
<evidence type="ECO:0000313" key="20">
    <source>
        <dbReference type="Proteomes" id="UP000245207"/>
    </source>
</evidence>
<evidence type="ECO:0000259" key="15">
    <source>
        <dbReference type="Pfam" id="PF08242"/>
    </source>
</evidence>
<dbReference type="GO" id="GO:0090486">
    <property type="term" value="F:small RNA 2'-O-methyltransferase activity"/>
    <property type="evidence" value="ECO:0007669"/>
    <property type="project" value="UniProtKB-EC"/>
</dbReference>
<dbReference type="Pfam" id="PF00254">
    <property type="entry name" value="FKBP_C"/>
    <property type="match status" value="1"/>
</dbReference>
<dbReference type="InterPro" id="IPR001179">
    <property type="entry name" value="PPIase_FKBP_dom"/>
</dbReference>
<keyword evidence="7" id="KW-0479">Metal-binding</keyword>
<evidence type="ECO:0000259" key="14">
    <source>
        <dbReference type="Pfam" id="PF00254"/>
    </source>
</evidence>
<reference evidence="19 20" key="1">
    <citation type="journal article" date="2018" name="Mol. Plant">
        <title>The genome of Artemisia annua provides insight into the evolution of Asteraceae family and artemisinin biosynthesis.</title>
        <authorList>
            <person name="Shen Q."/>
            <person name="Zhang L."/>
            <person name="Liao Z."/>
            <person name="Wang S."/>
            <person name="Yan T."/>
            <person name="Shi P."/>
            <person name="Liu M."/>
            <person name="Fu X."/>
            <person name="Pan Q."/>
            <person name="Wang Y."/>
            <person name="Lv Z."/>
            <person name="Lu X."/>
            <person name="Zhang F."/>
            <person name="Jiang W."/>
            <person name="Ma Y."/>
            <person name="Chen M."/>
            <person name="Hao X."/>
            <person name="Li L."/>
            <person name="Tang Y."/>
            <person name="Lv G."/>
            <person name="Zhou Y."/>
            <person name="Sun X."/>
            <person name="Brodelius P.E."/>
            <person name="Rose J.K.C."/>
            <person name="Tang K."/>
        </authorList>
    </citation>
    <scope>NUCLEOTIDE SEQUENCE [LARGE SCALE GENOMIC DNA]</scope>
    <source>
        <strain evidence="20">cv. Huhao1</strain>
        <tissue evidence="19">Leaf</tissue>
    </source>
</reference>
<name>A0A2U1LFX3_ARTAN</name>
<evidence type="ECO:0000256" key="3">
    <source>
        <dbReference type="ARBA" id="ARBA00021330"/>
    </source>
</evidence>
<feature type="domain" description="HEN1 double-stranded RNA binding" evidence="16">
    <location>
        <begin position="402"/>
        <end position="450"/>
    </location>
</feature>
<dbReference type="FunFam" id="3.40.50.150:FF:000215">
    <property type="entry name" value="Hua enhancer1"/>
    <property type="match status" value="1"/>
</dbReference>
<dbReference type="Gene3D" id="3.10.50.40">
    <property type="match status" value="1"/>
</dbReference>
<keyword evidence="8" id="KW-0460">Magnesium</keyword>
<evidence type="ECO:0000313" key="19">
    <source>
        <dbReference type="EMBL" id="PWA47915.1"/>
    </source>
</evidence>
<dbReference type="Pfam" id="PF21224">
    <property type="entry name" value="Hen1_LCD"/>
    <property type="match status" value="1"/>
</dbReference>
<evidence type="ECO:0000259" key="16">
    <source>
        <dbReference type="Pfam" id="PF17842"/>
    </source>
</evidence>